<evidence type="ECO:0000313" key="2">
    <source>
        <dbReference type="EMBL" id="GLI91789.1"/>
    </source>
</evidence>
<keyword evidence="1" id="KW-1133">Transmembrane helix</keyword>
<protein>
    <submittedName>
        <fullName evidence="2">Uncharacterized protein</fullName>
    </submittedName>
</protein>
<dbReference type="Proteomes" id="UP001144323">
    <property type="component" value="Unassembled WGS sequence"/>
</dbReference>
<proteinExistence type="predicted"/>
<evidence type="ECO:0000256" key="1">
    <source>
        <dbReference type="SAM" id="Phobius"/>
    </source>
</evidence>
<name>A0A9W6GRX4_9HYPH</name>
<feature type="transmembrane region" description="Helical" evidence="1">
    <location>
        <begin position="22"/>
        <end position="43"/>
    </location>
</feature>
<dbReference type="AlphaFoldDB" id="A0A9W6GRX4"/>
<keyword evidence="1" id="KW-0472">Membrane</keyword>
<dbReference type="RefSeq" id="WP_281800610.1">
    <property type="nucleotide sequence ID" value="NZ_BSEC01000001.1"/>
</dbReference>
<gene>
    <name evidence="2" type="ORF">LMG27198_07810</name>
</gene>
<organism evidence="2 3">
    <name type="scientific">Methylocystis echinoides</name>
    <dbReference type="NCBI Taxonomy" id="29468"/>
    <lineage>
        <taxon>Bacteria</taxon>
        <taxon>Pseudomonadati</taxon>
        <taxon>Pseudomonadota</taxon>
        <taxon>Alphaproteobacteria</taxon>
        <taxon>Hyphomicrobiales</taxon>
        <taxon>Methylocystaceae</taxon>
        <taxon>Methylocystis</taxon>
    </lineage>
</organism>
<keyword evidence="1" id="KW-0812">Transmembrane</keyword>
<reference evidence="2" key="1">
    <citation type="journal article" date="2023" name="Int. J. Syst. Evol. Microbiol.">
        <title>Methylocystis iwaonis sp. nov., a type II methane-oxidizing bacterium from surface soil of a rice paddy field in Japan, and emended description of the genus Methylocystis (ex Whittenbury et al. 1970) Bowman et al. 1993.</title>
        <authorList>
            <person name="Kaise H."/>
            <person name="Sawadogo J.B."/>
            <person name="Alam M.S."/>
            <person name="Ueno C."/>
            <person name="Dianou D."/>
            <person name="Shinjo R."/>
            <person name="Asakawa S."/>
        </authorList>
    </citation>
    <scope>NUCLEOTIDE SEQUENCE</scope>
    <source>
        <strain evidence="2">LMG27198</strain>
    </source>
</reference>
<comment type="caution">
    <text evidence="2">The sequence shown here is derived from an EMBL/GenBank/DDBJ whole genome shotgun (WGS) entry which is preliminary data.</text>
</comment>
<dbReference type="EMBL" id="BSEC01000001">
    <property type="protein sequence ID" value="GLI91789.1"/>
    <property type="molecule type" value="Genomic_DNA"/>
</dbReference>
<keyword evidence="3" id="KW-1185">Reference proteome</keyword>
<accession>A0A9W6GRX4</accession>
<evidence type="ECO:0000313" key="3">
    <source>
        <dbReference type="Proteomes" id="UP001144323"/>
    </source>
</evidence>
<sequence length="52" mass="5356">MDNNLGGGLPVAGPKRLSGRDLLIFAAAIAGVVFFNVGVVRALDVALDAFTR</sequence>